<reference evidence="2" key="1">
    <citation type="submission" date="2022-01" db="EMBL/GenBank/DDBJ databases">
        <authorList>
            <person name="King R."/>
        </authorList>
    </citation>
    <scope>NUCLEOTIDE SEQUENCE</scope>
</reference>
<feature type="compositionally biased region" description="Basic and acidic residues" evidence="1">
    <location>
        <begin position="38"/>
        <end position="50"/>
    </location>
</feature>
<evidence type="ECO:0000313" key="3">
    <source>
        <dbReference type="Proteomes" id="UP001152798"/>
    </source>
</evidence>
<keyword evidence="3" id="KW-1185">Reference proteome</keyword>
<protein>
    <submittedName>
        <fullName evidence="2">Uncharacterized protein</fullName>
    </submittedName>
</protein>
<dbReference type="AlphaFoldDB" id="A0A9P0H3N8"/>
<proteinExistence type="predicted"/>
<organism evidence="2 3">
    <name type="scientific">Nezara viridula</name>
    <name type="common">Southern green stink bug</name>
    <name type="synonym">Cimex viridulus</name>
    <dbReference type="NCBI Taxonomy" id="85310"/>
    <lineage>
        <taxon>Eukaryota</taxon>
        <taxon>Metazoa</taxon>
        <taxon>Ecdysozoa</taxon>
        <taxon>Arthropoda</taxon>
        <taxon>Hexapoda</taxon>
        <taxon>Insecta</taxon>
        <taxon>Pterygota</taxon>
        <taxon>Neoptera</taxon>
        <taxon>Paraneoptera</taxon>
        <taxon>Hemiptera</taxon>
        <taxon>Heteroptera</taxon>
        <taxon>Panheteroptera</taxon>
        <taxon>Pentatomomorpha</taxon>
        <taxon>Pentatomoidea</taxon>
        <taxon>Pentatomidae</taxon>
        <taxon>Pentatominae</taxon>
        <taxon>Nezara</taxon>
    </lineage>
</organism>
<evidence type="ECO:0000256" key="1">
    <source>
        <dbReference type="SAM" id="MobiDB-lite"/>
    </source>
</evidence>
<dbReference type="EMBL" id="OV725077">
    <property type="protein sequence ID" value="CAH1392027.1"/>
    <property type="molecule type" value="Genomic_DNA"/>
</dbReference>
<accession>A0A9P0H3N8</accession>
<dbReference type="Proteomes" id="UP001152798">
    <property type="component" value="Chromosome 1"/>
</dbReference>
<dbReference type="OrthoDB" id="10382350at2759"/>
<evidence type="ECO:0000313" key="2">
    <source>
        <dbReference type="EMBL" id="CAH1392027.1"/>
    </source>
</evidence>
<sequence>MVRGCEDSCRCKRCELRLDGRQNASFRYDRLPSLTPPKPKEEPCLEEKPSPTEVPAEVEVEPTVEPKPMGTEMEELELFKMYDVMRTTNQEYGLWMFDPYLRDKDWFKTKRYPLKSSYLTRHYHEAVTGTHL</sequence>
<gene>
    <name evidence="2" type="ORF">NEZAVI_LOCUS2931</name>
</gene>
<feature type="region of interest" description="Disordered" evidence="1">
    <location>
        <begin position="27"/>
        <end position="70"/>
    </location>
</feature>
<name>A0A9P0H3N8_NEZVI</name>